<accession>A0A6P1YSY0</accession>
<dbReference type="NCBIfam" id="NF004014">
    <property type="entry name" value="PRK05477.1-4"/>
    <property type="match status" value="1"/>
</dbReference>
<evidence type="ECO:0000256" key="2">
    <source>
        <dbReference type="ARBA" id="ARBA00011123"/>
    </source>
</evidence>
<dbReference type="InterPro" id="IPR017958">
    <property type="entry name" value="Gln-tRNA_amidoTrfase_suB_CS"/>
</dbReference>
<organism evidence="13 14">
    <name type="scientific">Ancylobacter pratisalsi</name>
    <dbReference type="NCBI Taxonomy" id="1745854"/>
    <lineage>
        <taxon>Bacteria</taxon>
        <taxon>Pseudomonadati</taxon>
        <taxon>Pseudomonadota</taxon>
        <taxon>Alphaproteobacteria</taxon>
        <taxon>Hyphomicrobiales</taxon>
        <taxon>Xanthobacteraceae</taxon>
        <taxon>Ancylobacter</taxon>
    </lineage>
</organism>
<comment type="catalytic activity">
    <reaction evidence="10 11">
        <text>L-glutamyl-tRNA(Gln) + L-glutamine + ATP + H2O = L-glutaminyl-tRNA(Gln) + L-glutamate + ADP + phosphate + H(+)</text>
        <dbReference type="Rhea" id="RHEA:17521"/>
        <dbReference type="Rhea" id="RHEA-COMP:9681"/>
        <dbReference type="Rhea" id="RHEA-COMP:9684"/>
        <dbReference type="ChEBI" id="CHEBI:15377"/>
        <dbReference type="ChEBI" id="CHEBI:15378"/>
        <dbReference type="ChEBI" id="CHEBI:29985"/>
        <dbReference type="ChEBI" id="CHEBI:30616"/>
        <dbReference type="ChEBI" id="CHEBI:43474"/>
        <dbReference type="ChEBI" id="CHEBI:58359"/>
        <dbReference type="ChEBI" id="CHEBI:78520"/>
        <dbReference type="ChEBI" id="CHEBI:78521"/>
        <dbReference type="ChEBI" id="CHEBI:456216"/>
    </reaction>
</comment>
<comment type="subunit">
    <text evidence="2 11">Heterotrimer of A, B and C subunits.</text>
</comment>
<name>A0A6P1YSY0_9HYPH</name>
<dbReference type="Pfam" id="PF02637">
    <property type="entry name" value="GatB_Yqey"/>
    <property type="match status" value="1"/>
</dbReference>
<dbReference type="AlphaFoldDB" id="A0A6P1YSY0"/>
<evidence type="ECO:0000256" key="9">
    <source>
        <dbReference type="ARBA" id="ARBA00047380"/>
    </source>
</evidence>
<dbReference type="EMBL" id="CP048630">
    <property type="protein sequence ID" value="QIB36000.1"/>
    <property type="molecule type" value="Genomic_DNA"/>
</dbReference>
<gene>
    <name evidence="11 13" type="primary">gatB</name>
    <name evidence="13" type="ORF">G3A50_00210</name>
</gene>
<dbReference type="Pfam" id="PF02934">
    <property type="entry name" value="GatB_N"/>
    <property type="match status" value="1"/>
</dbReference>
<evidence type="ECO:0000256" key="4">
    <source>
        <dbReference type="ARBA" id="ARBA00022598"/>
    </source>
</evidence>
<feature type="domain" description="Asn/Gln amidotransferase" evidence="12">
    <location>
        <begin position="342"/>
        <end position="487"/>
    </location>
</feature>
<dbReference type="InterPro" id="IPR004413">
    <property type="entry name" value="GatB"/>
</dbReference>
<dbReference type="NCBIfam" id="NF004012">
    <property type="entry name" value="PRK05477.1-2"/>
    <property type="match status" value="1"/>
</dbReference>
<dbReference type="InterPro" id="IPR003789">
    <property type="entry name" value="Asn/Gln_tRNA_amidoTrase-B-like"/>
</dbReference>
<evidence type="ECO:0000259" key="12">
    <source>
        <dbReference type="SMART" id="SM00845"/>
    </source>
</evidence>
<evidence type="ECO:0000313" key="13">
    <source>
        <dbReference type="EMBL" id="QIB36000.1"/>
    </source>
</evidence>
<keyword evidence="5 11" id="KW-0547">Nucleotide-binding</keyword>
<evidence type="ECO:0000256" key="11">
    <source>
        <dbReference type="HAMAP-Rule" id="MF_00121"/>
    </source>
</evidence>
<dbReference type="FunFam" id="1.10.150.380:FF:000001">
    <property type="entry name" value="Aspartyl/glutamyl-tRNA(Asn/Gln) amidotransferase subunit B"/>
    <property type="match status" value="1"/>
</dbReference>
<dbReference type="SUPFAM" id="SSF55931">
    <property type="entry name" value="Glutamine synthetase/guanido kinase"/>
    <property type="match status" value="1"/>
</dbReference>
<dbReference type="InterPro" id="IPR042114">
    <property type="entry name" value="GatB_C_1"/>
</dbReference>
<dbReference type="GO" id="GO:0050567">
    <property type="term" value="F:glutaminyl-tRNA synthase (glutamine-hydrolyzing) activity"/>
    <property type="evidence" value="ECO:0007669"/>
    <property type="project" value="UniProtKB-UniRule"/>
</dbReference>
<dbReference type="SMART" id="SM00845">
    <property type="entry name" value="GatB_Yqey"/>
    <property type="match status" value="1"/>
</dbReference>
<dbReference type="KEGG" id="apra:G3A50_00210"/>
<keyword evidence="7 11" id="KW-0648">Protein biosynthesis</keyword>
<dbReference type="Gene3D" id="1.10.150.380">
    <property type="entry name" value="GatB domain, N-terminal subdomain"/>
    <property type="match status" value="1"/>
</dbReference>
<evidence type="ECO:0000256" key="6">
    <source>
        <dbReference type="ARBA" id="ARBA00022840"/>
    </source>
</evidence>
<sequence length="489" mass="53146">MHARPADPKKLIKGATGDWEIVIGMEIHAQVTSNSKLFSGASTAFGGDPNSHVSLVDAAMPGMLPVINEECVKQAVRTGLGLKAEINLRSVFDRKNYFYPDLPQGYQISQYKSPIVGEGVVLVDTADGQIEVGIERLHLEQDAGKSIHDQHPTLSLVDLNRSGVALMEIVSKPDLRSSEEAKAYVTKLRTILRYLGTCDGDMEKGSLRADVNVSVRKPGDDFGTRCEIKNVNSIRFIGQAIEAEARRQIGIIEDGGKIDQETRLFDPGRGETRSMRSKEEAHDYRYFPDPDLLPLEFSQAFVDELGTHLPELPDEKKARFVSVYGLSAYDADVLVAEKATADYYEACASGRDAKAAANFVINELFGRLNKEGKDIETSPVSAVQIGAIVDLIADGTISGKIAKDLFEIVFTEGGDPRVIVEERGMKQVTDTGAIEAAVDAIIAANPDKVEQVKAKPTMLGWFVGQVMKQTGGKANPQAVNDLLKGKLGI</sequence>
<evidence type="ECO:0000256" key="7">
    <source>
        <dbReference type="ARBA" id="ARBA00022917"/>
    </source>
</evidence>
<dbReference type="InterPro" id="IPR006075">
    <property type="entry name" value="Asn/Gln-tRNA_Trfase_suB/E_cat"/>
</dbReference>
<evidence type="ECO:0000256" key="1">
    <source>
        <dbReference type="ARBA" id="ARBA00005306"/>
    </source>
</evidence>
<keyword evidence="13" id="KW-0808">Transferase</keyword>
<dbReference type="SUPFAM" id="SSF89095">
    <property type="entry name" value="GatB/YqeY motif"/>
    <property type="match status" value="1"/>
</dbReference>
<dbReference type="FunFam" id="1.10.10.410:FF:000001">
    <property type="entry name" value="Aspartyl/glutamyl-tRNA(Asn/Gln) amidotransferase subunit B"/>
    <property type="match status" value="1"/>
</dbReference>
<keyword evidence="6 11" id="KW-0067">ATP-binding</keyword>
<dbReference type="InterPro" id="IPR014746">
    <property type="entry name" value="Gln_synth/guanido_kin_cat_dom"/>
</dbReference>
<dbReference type="GO" id="GO:0005524">
    <property type="term" value="F:ATP binding"/>
    <property type="evidence" value="ECO:0007669"/>
    <property type="project" value="UniProtKB-KW"/>
</dbReference>
<dbReference type="EC" id="6.3.5.-" evidence="11"/>
<dbReference type="InterPro" id="IPR017959">
    <property type="entry name" value="Asn/Gln-tRNA_amidoTrfase_suB/E"/>
</dbReference>
<dbReference type="NCBIfam" id="TIGR00133">
    <property type="entry name" value="gatB"/>
    <property type="match status" value="1"/>
</dbReference>
<dbReference type="PANTHER" id="PTHR11659">
    <property type="entry name" value="GLUTAMYL-TRNA GLN AMIDOTRANSFERASE SUBUNIT B MITOCHONDRIAL AND PROKARYOTIC PET112-RELATED"/>
    <property type="match status" value="1"/>
</dbReference>
<proteinExistence type="inferred from homology"/>
<comment type="function">
    <text evidence="8 11">Allows the formation of correctly charged Asn-tRNA(Asn) or Gln-tRNA(Gln) through the transamidation of misacylated Asp-tRNA(Asn) or Glu-tRNA(Gln) in organisms which lack either or both of asparaginyl-tRNA or glutaminyl-tRNA synthetases. The reaction takes place in the presence of glutamine and ATP through an activated phospho-Asp-tRNA(Asn) or phospho-Glu-tRNA(Gln).</text>
</comment>
<dbReference type="PROSITE" id="PS01234">
    <property type="entry name" value="GATB"/>
    <property type="match status" value="1"/>
</dbReference>
<dbReference type="Gene3D" id="1.10.10.410">
    <property type="match status" value="1"/>
</dbReference>
<evidence type="ECO:0000313" key="14">
    <source>
        <dbReference type="Proteomes" id="UP000464751"/>
    </source>
</evidence>
<dbReference type="Proteomes" id="UP000464751">
    <property type="component" value="Chromosome"/>
</dbReference>
<keyword evidence="14" id="KW-1185">Reference proteome</keyword>
<dbReference type="GO" id="GO:0006412">
    <property type="term" value="P:translation"/>
    <property type="evidence" value="ECO:0007669"/>
    <property type="project" value="UniProtKB-UniRule"/>
</dbReference>
<keyword evidence="4 11" id="KW-0436">Ligase</keyword>
<reference evidence="13 14" key="1">
    <citation type="submission" date="2020-02" db="EMBL/GenBank/DDBJ databases">
        <authorList>
            <person name="Li G."/>
        </authorList>
    </citation>
    <scope>NUCLEOTIDE SEQUENCE [LARGE SCALE GENOMIC DNA]</scope>
    <source>
        <strain evidence="13 14">DSM 102029</strain>
    </source>
</reference>
<evidence type="ECO:0000256" key="10">
    <source>
        <dbReference type="ARBA" id="ARBA00047913"/>
    </source>
</evidence>
<dbReference type="InterPro" id="IPR018027">
    <property type="entry name" value="Asn/Gln_amidotransferase"/>
</dbReference>
<comment type="similarity">
    <text evidence="1 11">Belongs to the GatB/GatE family. GatB subfamily.</text>
</comment>
<dbReference type="HAMAP" id="MF_00121">
    <property type="entry name" value="GatB"/>
    <property type="match status" value="1"/>
</dbReference>
<dbReference type="GO" id="GO:0016740">
    <property type="term" value="F:transferase activity"/>
    <property type="evidence" value="ECO:0007669"/>
    <property type="project" value="UniProtKB-KW"/>
</dbReference>
<comment type="catalytic activity">
    <reaction evidence="9 11">
        <text>L-aspartyl-tRNA(Asn) + L-glutamine + ATP + H2O = L-asparaginyl-tRNA(Asn) + L-glutamate + ADP + phosphate + 2 H(+)</text>
        <dbReference type="Rhea" id="RHEA:14513"/>
        <dbReference type="Rhea" id="RHEA-COMP:9674"/>
        <dbReference type="Rhea" id="RHEA-COMP:9677"/>
        <dbReference type="ChEBI" id="CHEBI:15377"/>
        <dbReference type="ChEBI" id="CHEBI:15378"/>
        <dbReference type="ChEBI" id="CHEBI:29985"/>
        <dbReference type="ChEBI" id="CHEBI:30616"/>
        <dbReference type="ChEBI" id="CHEBI:43474"/>
        <dbReference type="ChEBI" id="CHEBI:58359"/>
        <dbReference type="ChEBI" id="CHEBI:78515"/>
        <dbReference type="ChEBI" id="CHEBI:78516"/>
        <dbReference type="ChEBI" id="CHEBI:456216"/>
    </reaction>
</comment>
<dbReference type="GO" id="GO:0070681">
    <property type="term" value="P:glutaminyl-tRNAGln biosynthesis via transamidation"/>
    <property type="evidence" value="ECO:0007669"/>
    <property type="project" value="TreeGrafter"/>
</dbReference>
<protein>
    <recommendedName>
        <fullName evidence="3 11">Aspartyl/glutamyl-tRNA(Asn/Gln) amidotransferase subunit B</fullName>
        <shortName evidence="11">Asp/Glu-ADT subunit B</shortName>
        <ecNumber evidence="11">6.3.5.-</ecNumber>
    </recommendedName>
</protein>
<evidence type="ECO:0000256" key="8">
    <source>
        <dbReference type="ARBA" id="ARBA00024799"/>
    </source>
</evidence>
<dbReference type="PANTHER" id="PTHR11659:SF0">
    <property type="entry name" value="GLUTAMYL-TRNA(GLN) AMIDOTRANSFERASE SUBUNIT B, MITOCHONDRIAL"/>
    <property type="match status" value="1"/>
</dbReference>
<evidence type="ECO:0000256" key="5">
    <source>
        <dbReference type="ARBA" id="ARBA00022741"/>
    </source>
</evidence>
<dbReference type="InterPro" id="IPR023168">
    <property type="entry name" value="GatB_Yqey_C_2"/>
</dbReference>
<dbReference type="NCBIfam" id="NF004015">
    <property type="entry name" value="PRK05477.1-5"/>
    <property type="match status" value="1"/>
</dbReference>
<evidence type="ECO:0000256" key="3">
    <source>
        <dbReference type="ARBA" id="ARBA00016923"/>
    </source>
</evidence>